<proteinExistence type="predicted"/>
<reference evidence="2" key="2">
    <citation type="submission" date="2024-01" db="EMBL/GenBank/DDBJ databases">
        <title>Comparative genomics of Cryptococcus and Kwoniella reveals pathogenesis evolution and contrasting modes of karyotype evolution via chromosome fusion or intercentromeric recombination.</title>
        <authorList>
            <person name="Coelho M.A."/>
            <person name="David-Palma M."/>
            <person name="Shea T."/>
            <person name="Bowers K."/>
            <person name="McGinley-Smith S."/>
            <person name="Mohammad A.W."/>
            <person name="Gnirke A."/>
            <person name="Yurkov A.M."/>
            <person name="Nowrousian M."/>
            <person name="Sun S."/>
            <person name="Cuomo C.A."/>
            <person name="Heitman J."/>
        </authorList>
    </citation>
    <scope>NUCLEOTIDE SEQUENCE</scope>
    <source>
        <strain evidence="2">CBS 12478</strain>
    </source>
</reference>
<evidence type="ECO:0000259" key="1">
    <source>
        <dbReference type="Pfam" id="PF21671"/>
    </source>
</evidence>
<evidence type="ECO:0000313" key="3">
    <source>
        <dbReference type="Proteomes" id="UP000322225"/>
    </source>
</evidence>
<sequence length="332" mass="35577">MTLNTIRQRYTRTLLYFSCPLTMSRLTTTTFSLAILLFLHRAIAQGTGTPLAIGCVAQDYVARDASFAGAFGTAELCADACYNNAAGFMHYAIWSYLPDDENRCQCSNVAPASTDFVTGSDSQGSCSLDTQSSFYVTSSTFSNEGCAETTTAEGAVMVVSPEACLSSCRLFTYAFFSPTSSNQFWCACGDQSNVGAVPTFCGQGSWLALSHTAEAYVAGPTGFVRRQNRERKRREEREKRENRWCPAGLKACKVPGDELAFECLNVADELESCGGCMHGDFGSEKIPFGVDCSALPGVAPGGVTCSKGLCRAYACDEGYNLALNSTCLSSLS</sequence>
<organism evidence="2 3">
    <name type="scientific">Kwoniella shandongensis</name>
    <dbReference type="NCBI Taxonomy" id="1734106"/>
    <lineage>
        <taxon>Eukaryota</taxon>
        <taxon>Fungi</taxon>
        <taxon>Dikarya</taxon>
        <taxon>Basidiomycota</taxon>
        <taxon>Agaricomycotina</taxon>
        <taxon>Tremellomycetes</taxon>
        <taxon>Tremellales</taxon>
        <taxon>Cryptococcaceae</taxon>
        <taxon>Kwoniella</taxon>
    </lineage>
</organism>
<evidence type="ECO:0000313" key="2">
    <source>
        <dbReference type="EMBL" id="WWD19912.1"/>
    </source>
</evidence>
<dbReference type="PANTHER" id="PTHR35192">
    <property type="entry name" value="PROTEIN, PUTATIVE-RELATED"/>
    <property type="match status" value="1"/>
</dbReference>
<dbReference type="InterPro" id="IPR048661">
    <property type="entry name" value="CPL1-like"/>
</dbReference>
<dbReference type="EMBL" id="CP144057">
    <property type="protein sequence ID" value="WWD19912.1"/>
    <property type="molecule type" value="Genomic_DNA"/>
</dbReference>
<dbReference type="AlphaFoldDB" id="A0AAJ8LLF2"/>
<dbReference type="Pfam" id="PF21671">
    <property type="entry name" value="CPL1-like"/>
    <property type="match status" value="1"/>
</dbReference>
<accession>A0AAJ8LLF2</accession>
<gene>
    <name evidence="2" type="ORF">CI109_104381</name>
</gene>
<dbReference type="RefSeq" id="XP_031860333.2">
    <property type="nucleotide sequence ID" value="XM_032005372.2"/>
</dbReference>
<dbReference type="KEGG" id="ksn:43589519"/>
<dbReference type="GeneID" id="43589519"/>
<keyword evidence="3" id="KW-1185">Reference proteome</keyword>
<dbReference type="PANTHER" id="PTHR35192:SF2">
    <property type="entry name" value="APPLE DOMAIN-CONTAINING PROTEIN"/>
    <property type="match status" value="1"/>
</dbReference>
<name>A0AAJ8LLF2_9TREE</name>
<feature type="domain" description="Protein CPL1-like" evidence="1">
    <location>
        <begin position="261"/>
        <end position="325"/>
    </location>
</feature>
<dbReference type="InterPro" id="IPR038955">
    <property type="entry name" value="PriA/CPL1_fungi"/>
</dbReference>
<reference evidence="2" key="1">
    <citation type="submission" date="2017-08" db="EMBL/GenBank/DDBJ databases">
        <authorList>
            <person name="Cuomo C."/>
            <person name="Billmyre B."/>
            <person name="Heitman J."/>
        </authorList>
    </citation>
    <scope>NUCLEOTIDE SEQUENCE</scope>
    <source>
        <strain evidence="2">CBS 12478</strain>
    </source>
</reference>
<protein>
    <recommendedName>
        <fullName evidence="1">Protein CPL1-like domain-containing protein</fullName>
    </recommendedName>
</protein>
<dbReference type="Proteomes" id="UP000322225">
    <property type="component" value="Chromosome 7"/>
</dbReference>